<dbReference type="EMBL" id="CAMXCT020003094">
    <property type="protein sequence ID" value="CAL1155749.1"/>
    <property type="molecule type" value="Genomic_DNA"/>
</dbReference>
<sequence>MKTMKARLQMLPILAASAASAADVTWVLGSGGASCDLTCVSRSGCSEDAWPKTDAEFYDISKLAGQVCESTQTGSAKYDPSTDGRYCGWKGPEDMPKEETRCSQSADSSTYRFCPCNSDKEL</sequence>
<feature type="chain" id="PRO_5043270982" evidence="2">
    <location>
        <begin position="22"/>
        <end position="122"/>
    </location>
</feature>
<evidence type="ECO:0000256" key="2">
    <source>
        <dbReference type="SAM" id="SignalP"/>
    </source>
</evidence>
<reference evidence="4 5" key="2">
    <citation type="submission" date="2024-05" db="EMBL/GenBank/DDBJ databases">
        <authorList>
            <person name="Chen Y."/>
            <person name="Shah S."/>
            <person name="Dougan E. K."/>
            <person name="Thang M."/>
            <person name="Chan C."/>
        </authorList>
    </citation>
    <scope>NUCLEOTIDE SEQUENCE [LARGE SCALE GENOMIC DNA]</scope>
</reference>
<proteinExistence type="predicted"/>
<protein>
    <submittedName>
        <fullName evidence="3">Uncharacterized protein</fullName>
    </submittedName>
</protein>
<feature type="signal peptide" evidence="2">
    <location>
        <begin position="1"/>
        <end position="21"/>
    </location>
</feature>
<dbReference type="EMBL" id="CAMXCT010003094">
    <property type="protein sequence ID" value="CAI4002374.1"/>
    <property type="molecule type" value="Genomic_DNA"/>
</dbReference>
<dbReference type="AlphaFoldDB" id="A0A9P1D1Z4"/>
<evidence type="ECO:0000313" key="3">
    <source>
        <dbReference type="EMBL" id="CAI4002374.1"/>
    </source>
</evidence>
<feature type="region of interest" description="Disordered" evidence="1">
    <location>
        <begin position="89"/>
        <end position="110"/>
    </location>
</feature>
<evidence type="ECO:0000256" key="1">
    <source>
        <dbReference type="SAM" id="MobiDB-lite"/>
    </source>
</evidence>
<dbReference type="EMBL" id="CAMXCT030003094">
    <property type="protein sequence ID" value="CAL4789686.1"/>
    <property type="molecule type" value="Genomic_DNA"/>
</dbReference>
<evidence type="ECO:0000313" key="4">
    <source>
        <dbReference type="EMBL" id="CAL4789686.1"/>
    </source>
</evidence>
<accession>A0A9P1D1Z4</accession>
<comment type="caution">
    <text evidence="3">The sequence shown here is derived from an EMBL/GenBank/DDBJ whole genome shotgun (WGS) entry which is preliminary data.</text>
</comment>
<name>A0A9P1D1Z4_9DINO</name>
<dbReference type="OrthoDB" id="417315at2759"/>
<feature type="compositionally biased region" description="Basic and acidic residues" evidence="1">
    <location>
        <begin position="91"/>
        <end position="101"/>
    </location>
</feature>
<keyword evidence="2" id="KW-0732">Signal</keyword>
<gene>
    <name evidence="3" type="ORF">C1SCF055_LOCUS28333</name>
</gene>
<dbReference type="Proteomes" id="UP001152797">
    <property type="component" value="Unassembled WGS sequence"/>
</dbReference>
<keyword evidence="5" id="KW-1185">Reference proteome</keyword>
<dbReference type="PROSITE" id="PS51257">
    <property type="entry name" value="PROKAR_LIPOPROTEIN"/>
    <property type="match status" value="1"/>
</dbReference>
<evidence type="ECO:0000313" key="5">
    <source>
        <dbReference type="Proteomes" id="UP001152797"/>
    </source>
</evidence>
<reference evidence="3" key="1">
    <citation type="submission" date="2022-10" db="EMBL/GenBank/DDBJ databases">
        <authorList>
            <person name="Chen Y."/>
            <person name="Dougan E. K."/>
            <person name="Chan C."/>
            <person name="Rhodes N."/>
            <person name="Thang M."/>
        </authorList>
    </citation>
    <scope>NUCLEOTIDE SEQUENCE</scope>
</reference>
<organism evidence="3">
    <name type="scientific">Cladocopium goreaui</name>
    <dbReference type="NCBI Taxonomy" id="2562237"/>
    <lineage>
        <taxon>Eukaryota</taxon>
        <taxon>Sar</taxon>
        <taxon>Alveolata</taxon>
        <taxon>Dinophyceae</taxon>
        <taxon>Suessiales</taxon>
        <taxon>Symbiodiniaceae</taxon>
        <taxon>Cladocopium</taxon>
    </lineage>
</organism>